<feature type="non-terminal residue" evidence="7">
    <location>
        <position position="147"/>
    </location>
</feature>
<dbReference type="InterPro" id="IPR006367">
    <property type="entry name" value="Sirohaem_synthase_N"/>
</dbReference>
<dbReference type="Pfam" id="PF13241">
    <property type="entry name" value="NAD_binding_7"/>
    <property type="match status" value="1"/>
</dbReference>
<comment type="caution">
    <text evidence="7">The sequence shown here is derived from an EMBL/GenBank/DDBJ whole genome shotgun (WGS) entry which is preliminary data.</text>
</comment>
<evidence type="ECO:0000256" key="3">
    <source>
        <dbReference type="ARBA" id="ARBA00023002"/>
    </source>
</evidence>
<dbReference type="InterPro" id="IPR028161">
    <property type="entry name" value="Met8-like"/>
</dbReference>
<dbReference type="AlphaFoldDB" id="A0A0F9GVG8"/>
<proteinExistence type="predicted"/>
<evidence type="ECO:0000256" key="2">
    <source>
        <dbReference type="ARBA" id="ARBA00012400"/>
    </source>
</evidence>
<protein>
    <recommendedName>
        <fullName evidence="2">precorrin-2 dehydrogenase</fullName>
        <ecNumber evidence="2">1.3.1.76</ecNumber>
    </recommendedName>
</protein>
<comment type="pathway">
    <text evidence="1">Porphyrin-containing compound metabolism; siroheme biosynthesis; sirohydrochlorin from precorrin-2: step 1/1.</text>
</comment>
<dbReference type="PANTHER" id="PTHR35330">
    <property type="entry name" value="SIROHEME BIOSYNTHESIS PROTEIN MET8"/>
    <property type="match status" value="1"/>
</dbReference>
<dbReference type="EMBL" id="LAZR01016833">
    <property type="protein sequence ID" value="KKM02810.1"/>
    <property type="molecule type" value="Genomic_DNA"/>
</dbReference>
<sequence>MAAVETPTEATGGLRARLARWRHTGLRDRKPLNRVRHMLARWRKRGQRWDSRPYYPTILDLNGRMTLVVGAGEIGERKIEALLSAGARVRVTSETATEQVRRWADQGRVELRPRSYESDDLDGCFLVIAATSDNETNVRVSENAESR</sequence>
<dbReference type="InterPro" id="IPR036291">
    <property type="entry name" value="NAD(P)-bd_dom_sf"/>
</dbReference>
<evidence type="ECO:0000256" key="6">
    <source>
        <dbReference type="ARBA" id="ARBA00047561"/>
    </source>
</evidence>
<dbReference type="PANTHER" id="PTHR35330:SF1">
    <property type="entry name" value="SIROHEME BIOSYNTHESIS PROTEIN MET8"/>
    <property type="match status" value="1"/>
</dbReference>
<dbReference type="UniPathway" id="UPA00262">
    <property type="reaction ID" value="UER00222"/>
</dbReference>
<evidence type="ECO:0000313" key="7">
    <source>
        <dbReference type="EMBL" id="KKM02810.1"/>
    </source>
</evidence>
<name>A0A0F9GVG8_9ZZZZ</name>
<dbReference type="Gene3D" id="3.40.50.720">
    <property type="entry name" value="NAD(P)-binding Rossmann-like Domain"/>
    <property type="match status" value="1"/>
</dbReference>
<keyword evidence="3" id="KW-0560">Oxidoreductase</keyword>
<accession>A0A0F9GVG8</accession>
<dbReference type="GO" id="GO:0043115">
    <property type="term" value="F:precorrin-2 dehydrogenase activity"/>
    <property type="evidence" value="ECO:0007669"/>
    <property type="project" value="UniProtKB-EC"/>
</dbReference>
<comment type="catalytic activity">
    <reaction evidence="6">
        <text>precorrin-2 + NAD(+) = sirohydrochlorin + NADH + 2 H(+)</text>
        <dbReference type="Rhea" id="RHEA:15613"/>
        <dbReference type="ChEBI" id="CHEBI:15378"/>
        <dbReference type="ChEBI" id="CHEBI:57540"/>
        <dbReference type="ChEBI" id="CHEBI:57945"/>
        <dbReference type="ChEBI" id="CHEBI:58351"/>
        <dbReference type="ChEBI" id="CHEBI:58827"/>
        <dbReference type="EC" id="1.3.1.76"/>
    </reaction>
</comment>
<organism evidence="7">
    <name type="scientific">marine sediment metagenome</name>
    <dbReference type="NCBI Taxonomy" id="412755"/>
    <lineage>
        <taxon>unclassified sequences</taxon>
        <taxon>metagenomes</taxon>
        <taxon>ecological metagenomes</taxon>
    </lineage>
</organism>
<evidence type="ECO:0000256" key="5">
    <source>
        <dbReference type="ARBA" id="ARBA00023244"/>
    </source>
</evidence>
<dbReference type="GO" id="GO:0019354">
    <property type="term" value="P:siroheme biosynthetic process"/>
    <property type="evidence" value="ECO:0007669"/>
    <property type="project" value="UniProtKB-UniPathway"/>
</dbReference>
<keyword evidence="5" id="KW-0627">Porphyrin biosynthesis</keyword>
<keyword evidence="4" id="KW-0520">NAD</keyword>
<dbReference type="NCBIfam" id="TIGR01470">
    <property type="entry name" value="cysG_Nterm"/>
    <property type="match status" value="1"/>
</dbReference>
<evidence type="ECO:0000256" key="1">
    <source>
        <dbReference type="ARBA" id="ARBA00005010"/>
    </source>
</evidence>
<reference evidence="7" key="1">
    <citation type="journal article" date="2015" name="Nature">
        <title>Complex archaea that bridge the gap between prokaryotes and eukaryotes.</title>
        <authorList>
            <person name="Spang A."/>
            <person name="Saw J.H."/>
            <person name="Jorgensen S.L."/>
            <person name="Zaremba-Niedzwiedzka K."/>
            <person name="Martijn J."/>
            <person name="Lind A.E."/>
            <person name="van Eijk R."/>
            <person name="Schleper C."/>
            <person name="Guy L."/>
            <person name="Ettema T.J."/>
        </authorList>
    </citation>
    <scope>NUCLEOTIDE SEQUENCE</scope>
</reference>
<dbReference type="EC" id="1.3.1.76" evidence="2"/>
<dbReference type="GO" id="GO:0004325">
    <property type="term" value="F:ferrochelatase activity"/>
    <property type="evidence" value="ECO:0007669"/>
    <property type="project" value="InterPro"/>
</dbReference>
<dbReference type="SUPFAM" id="SSF51735">
    <property type="entry name" value="NAD(P)-binding Rossmann-fold domains"/>
    <property type="match status" value="1"/>
</dbReference>
<gene>
    <name evidence="7" type="ORF">LCGC14_1780670</name>
</gene>
<evidence type="ECO:0000256" key="4">
    <source>
        <dbReference type="ARBA" id="ARBA00023027"/>
    </source>
</evidence>